<dbReference type="InterPro" id="IPR002711">
    <property type="entry name" value="HNH"/>
</dbReference>
<dbReference type="GO" id="GO:0003676">
    <property type="term" value="F:nucleic acid binding"/>
    <property type="evidence" value="ECO:0007669"/>
    <property type="project" value="InterPro"/>
</dbReference>
<feature type="domain" description="HNH" evidence="1">
    <location>
        <begin position="4"/>
        <end position="24"/>
    </location>
</feature>
<evidence type="ECO:0000313" key="2">
    <source>
        <dbReference type="EMBL" id="GAH03335.1"/>
    </source>
</evidence>
<reference evidence="2" key="1">
    <citation type="journal article" date="2014" name="Front. Microbiol.">
        <title>High frequency of phylogenetically diverse reductive dehalogenase-homologous genes in deep subseafloor sedimentary metagenomes.</title>
        <authorList>
            <person name="Kawai M."/>
            <person name="Futagami T."/>
            <person name="Toyoda A."/>
            <person name="Takaki Y."/>
            <person name="Nishi S."/>
            <person name="Hori S."/>
            <person name="Arai W."/>
            <person name="Tsubouchi T."/>
            <person name="Morono Y."/>
            <person name="Uchiyama I."/>
            <person name="Ito T."/>
            <person name="Fujiyama A."/>
            <person name="Inagaki F."/>
            <person name="Takami H."/>
        </authorList>
    </citation>
    <scope>NUCLEOTIDE SEQUENCE</scope>
    <source>
        <strain evidence="2">Expedition CK06-06</strain>
    </source>
</reference>
<dbReference type="Pfam" id="PF01844">
    <property type="entry name" value="HNH"/>
    <property type="match status" value="1"/>
</dbReference>
<sequence>MFGSQEGTYDPENVATACNDCHAQPNHGKLKGAKTVFEQDDSEIRRLEAKYR</sequence>
<gene>
    <name evidence="2" type="ORF">S01H4_37871</name>
</gene>
<organism evidence="2">
    <name type="scientific">marine sediment metagenome</name>
    <dbReference type="NCBI Taxonomy" id="412755"/>
    <lineage>
        <taxon>unclassified sequences</taxon>
        <taxon>metagenomes</taxon>
        <taxon>ecological metagenomes</taxon>
    </lineage>
</organism>
<dbReference type="AlphaFoldDB" id="X1D4Y8"/>
<protein>
    <recommendedName>
        <fullName evidence="1">HNH domain-containing protein</fullName>
    </recommendedName>
</protein>
<name>X1D4Y8_9ZZZZ</name>
<proteinExistence type="predicted"/>
<accession>X1D4Y8</accession>
<evidence type="ECO:0000259" key="1">
    <source>
        <dbReference type="Pfam" id="PF01844"/>
    </source>
</evidence>
<comment type="caution">
    <text evidence="2">The sequence shown here is derived from an EMBL/GenBank/DDBJ whole genome shotgun (WGS) entry which is preliminary data.</text>
</comment>
<dbReference type="GO" id="GO:0008270">
    <property type="term" value="F:zinc ion binding"/>
    <property type="evidence" value="ECO:0007669"/>
    <property type="project" value="InterPro"/>
</dbReference>
<dbReference type="EMBL" id="BART01020374">
    <property type="protein sequence ID" value="GAH03335.1"/>
    <property type="molecule type" value="Genomic_DNA"/>
</dbReference>
<dbReference type="GO" id="GO:0004519">
    <property type="term" value="F:endonuclease activity"/>
    <property type="evidence" value="ECO:0007669"/>
    <property type="project" value="InterPro"/>
</dbReference>